<dbReference type="SUPFAM" id="SSF53335">
    <property type="entry name" value="S-adenosyl-L-methionine-dependent methyltransferases"/>
    <property type="match status" value="1"/>
</dbReference>
<reference evidence="2 3" key="1">
    <citation type="submission" date="2017-06" db="EMBL/GenBank/DDBJ databases">
        <title>Draft genome of Pseudomonas nitroreducens DF05.</title>
        <authorList>
            <person name="Iyer R."/>
        </authorList>
    </citation>
    <scope>NUCLEOTIDE SEQUENCE [LARGE SCALE GENOMIC DNA]</scope>
    <source>
        <strain evidence="2 3">DF05</strain>
    </source>
</reference>
<dbReference type="AlphaFoldDB" id="A0A246FC02"/>
<dbReference type="eggNOG" id="COG2226">
    <property type="taxonomic scope" value="Bacteria"/>
</dbReference>
<sequence length="408" mass="45752">MSDFQDIRDRAYHHFSAGELGETLSLLTELEAKAGVDAELANDLGVVLFRMGDHLAALRRFQQSAALEGESLVAGNLIGLLAEQVQQNQSQQEELQAFVAAQAKPGAFETLGSEFFSRSLGLWQKDSARALHKAASALSDEQWLEALHGSVEGQTLDGHFLPGFIDPEMQRIYVGSSGVAALNEAHRFIRLMLDYARDNGLAFDERTRAVDFGSGWGRYTRFMLKYVQPDNLYGLEVNPGMTEHCRKAFGMGNFLKVESFPPCDLRDDLVDLIFGYSVFSHLAPDCADAWIKEFARITRPGALVLMTTQGRDFIEFCRRIRASNDRSHPWYANLADSFVDPEQAYADYDGGAFLHAGFGQYDGTYGESLISRGYIEQNWLEDFELIDFVDDRRVLPQALFVLRRKARG</sequence>
<dbReference type="EMBL" id="NJBA01000002">
    <property type="protein sequence ID" value="OWP51826.1"/>
    <property type="molecule type" value="Genomic_DNA"/>
</dbReference>
<evidence type="ECO:0000313" key="3">
    <source>
        <dbReference type="Proteomes" id="UP000198145"/>
    </source>
</evidence>
<dbReference type="Proteomes" id="UP000198145">
    <property type="component" value="Unassembled WGS sequence"/>
</dbReference>
<dbReference type="RefSeq" id="WP_088416710.1">
    <property type="nucleotide sequence ID" value="NZ_NJBA01000002.1"/>
</dbReference>
<dbReference type="InterPro" id="IPR041698">
    <property type="entry name" value="Methyltransf_25"/>
</dbReference>
<evidence type="ECO:0000259" key="1">
    <source>
        <dbReference type="Pfam" id="PF13649"/>
    </source>
</evidence>
<proteinExistence type="predicted"/>
<dbReference type="Gene3D" id="3.40.50.150">
    <property type="entry name" value="Vaccinia Virus protein VP39"/>
    <property type="match status" value="1"/>
</dbReference>
<protein>
    <recommendedName>
        <fullName evidence="1">Methyltransferase domain-containing protein</fullName>
    </recommendedName>
</protein>
<accession>A0A246FC02</accession>
<gene>
    <name evidence="2" type="ORF">CEG18_06040</name>
</gene>
<feature type="domain" description="Methyltransferase" evidence="1">
    <location>
        <begin position="210"/>
        <end position="301"/>
    </location>
</feature>
<organism evidence="2 3">
    <name type="scientific">Pseudomonas nitroreducens</name>
    <dbReference type="NCBI Taxonomy" id="46680"/>
    <lineage>
        <taxon>Bacteria</taxon>
        <taxon>Pseudomonadati</taxon>
        <taxon>Pseudomonadota</taxon>
        <taxon>Gammaproteobacteria</taxon>
        <taxon>Pseudomonadales</taxon>
        <taxon>Pseudomonadaceae</taxon>
        <taxon>Pseudomonas</taxon>
    </lineage>
</organism>
<evidence type="ECO:0000313" key="2">
    <source>
        <dbReference type="EMBL" id="OWP51826.1"/>
    </source>
</evidence>
<dbReference type="InterPro" id="IPR029063">
    <property type="entry name" value="SAM-dependent_MTases_sf"/>
</dbReference>
<dbReference type="Gene3D" id="1.25.40.10">
    <property type="entry name" value="Tetratricopeptide repeat domain"/>
    <property type="match status" value="1"/>
</dbReference>
<dbReference type="InterPro" id="IPR011990">
    <property type="entry name" value="TPR-like_helical_dom_sf"/>
</dbReference>
<dbReference type="CDD" id="cd02440">
    <property type="entry name" value="AdoMet_MTases"/>
    <property type="match status" value="1"/>
</dbReference>
<dbReference type="Pfam" id="PF13649">
    <property type="entry name" value="Methyltransf_25"/>
    <property type="match status" value="1"/>
</dbReference>
<comment type="caution">
    <text evidence="2">The sequence shown here is derived from an EMBL/GenBank/DDBJ whole genome shotgun (WGS) entry which is preliminary data.</text>
</comment>
<name>A0A246FC02_PSENT</name>